<dbReference type="Gene3D" id="3.90.550.10">
    <property type="entry name" value="Spore Coat Polysaccharide Biosynthesis Protein SpsA, Chain A"/>
    <property type="match status" value="1"/>
</dbReference>
<dbReference type="EMBL" id="PKJS01000011">
    <property type="protein sequence ID" value="PKZ68323.1"/>
    <property type="molecule type" value="Genomic_DNA"/>
</dbReference>
<dbReference type="InterPro" id="IPR050834">
    <property type="entry name" value="Glycosyltransf_2"/>
</dbReference>
<dbReference type="InterPro" id="IPR029044">
    <property type="entry name" value="Nucleotide-diphossugar_trans"/>
</dbReference>
<protein>
    <submittedName>
        <fullName evidence="2">Glycosyl transferase</fullName>
    </submittedName>
</protein>
<evidence type="ECO:0000259" key="1">
    <source>
        <dbReference type="Pfam" id="PF00535"/>
    </source>
</evidence>
<dbReference type="PANTHER" id="PTHR43685:SF11">
    <property type="entry name" value="GLYCOSYLTRANSFERASE TAGX-RELATED"/>
    <property type="match status" value="1"/>
</dbReference>
<dbReference type="RefSeq" id="WP_101964790.1">
    <property type="nucleotide sequence ID" value="NZ_PKJS01000011.1"/>
</dbReference>
<reference evidence="2 3" key="1">
    <citation type="submission" date="2017-12" db="EMBL/GenBank/DDBJ databases">
        <title>Phylogenetic diversity of female urinary microbiome.</title>
        <authorList>
            <person name="Thomas-White K."/>
            <person name="Wolfe A.J."/>
        </authorList>
    </citation>
    <scope>NUCLEOTIDE SEQUENCE [LARGE SCALE GENOMIC DNA]</scope>
    <source>
        <strain evidence="2 3">UMB0416</strain>
    </source>
</reference>
<dbReference type="SUPFAM" id="SSF53448">
    <property type="entry name" value="Nucleotide-diphospho-sugar transferases"/>
    <property type="match status" value="1"/>
</dbReference>
<proteinExistence type="predicted"/>
<name>A0A2I1RGS1_FAUOS</name>
<keyword evidence="2" id="KW-0808">Transferase</keyword>
<accession>A0A2I1RGS1</accession>
<dbReference type="GO" id="GO:0016740">
    <property type="term" value="F:transferase activity"/>
    <property type="evidence" value="ECO:0007669"/>
    <property type="project" value="UniProtKB-KW"/>
</dbReference>
<sequence length="297" mass="34826">MVNPLVSIVIPCYNHESFVQDCIQSVIDQTYQNIELIIIDDGSKDNSVAKIQEMISACKVRFTRFEFRTRANKGLSATLNEALEWCQGSYYSAIASDDMLLQSKIAIQVEYLENPNNVKCAGVFGNVIYIDNNSDYLRESRLLFKRNKFEDIFLQNYSILAPTQLLRLDLVRKVGYYDEDVKIEDYYMWLKLTFSNKFHLDSLEDCFVKYRAHETNSSNNSQLMHEERLKVLRNYKELDNYEQAISLSYLMYANEILKKNRNTSLKIFRRGFLINKKIIFKRSAVKYLMKLAYGLVV</sequence>
<dbReference type="Proteomes" id="UP000234914">
    <property type="component" value="Unassembled WGS sequence"/>
</dbReference>
<organism evidence="2 3">
    <name type="scientific">Faucicola osloensis</name>
    <name type="common">Moraxella osloensis</name>
    <dbReference type="NCBI Taxonomy" id="34062"/>
    <lineage>
        <taxon>Bacteria</taxon>
        <taxon>Pseudomonadati</taxon>
        <taxon>Pseudomonadota</taxon>
        <taxon>Gammaproteobacteria</taxon>
        <taxon>Moraxellales</taxon>
        <taxon>Moraxellaceae</taxon>
        <taxon>Faucicola</taxon>
    </lineage>
</organism>
<gene>
    <name evidence="2" type="ORF">CYJ96_09305</name>
</gene>
<dbReference type="AlphaFoldDB" id="A0A2I1RGS1"/>
<dbReference type="PANTHER" id="PTHR43685">
    <property type="entry name" value="GLYCOSYLTRANSFERASE"/>
    <property type="match status" value="1"/>
</dbReference>
<evidence type="ECO:0000313" key="2">
    <source>
        <dbReference type="EMBL" id="PKZ68323.1"/>
    </source>
</evidence>
<comment type="caution">
    <text evidence="2">The sequence shown here is derived from an EMBL/GenBank/DDBJ whole genome shotgun (WGS) entry which is preliminary data.</text>
</comment>
<feature type="domain" description="Glycosyltransferase 2-like" evidence="1">
    <location>
        <begin position="7"/>
        <end position="150"/>
    </location>
</feature>
<dbReference type="InterPro" id="IPR001173">
    <property type="entry name" value="Glyco_trans_2-like"/>
</dbReference>
<dbReference type="Pfam" id="PF00535">
    <property type="entry name" value="Glycos_transf_2"/>
    <property type="match status" value="1"/>
</dbReference>
<evidence type="ECO:0000313" key="3">
    <source>
        <dbReference type="Proteomes" id="UP000234914"/>
    </source>
</evidence>